<keyword evidence="7 8" id="KW-0472">Membrane</keyword>
<name>A4BG00_9GAMM</name>
<feature type="transmembrane region" description="Helical" evidence="8">
    <location>
        <begin position="98"/>
        <end position="118"/>
    </location>
</feature>
<dbReference type="GO" id="GO:0033214">
    <property type="term" value="P:siderophore-iron import into cell"/>
    <property type="evidence" value="ECO:0007669"/>
    <property type="project" value="TreeGrafter"/>
</dbReference>
<evidence type="ECO:0000256" key="3">
    <source>
        <dbReference type="ARBA" id="ARBA00022448"/>
    </source>
</evidence>
<dbReference type="GO" id="GO:0005886">
    <property type="term" value="C:plasma membrane"/>
    <property type="evidence" value="ECO:0007669"/>
    <property type="project" value="UniProtKB-SubCell"/>
</dbReference>
<dbReference type="FunFam" id="1.10.3470.10:FF:000001">
    <property type="entry name" value="Vitamin B12 ABC transporter permease BtuC"/>
    <property type="match status" value="1"/>
</dbReference>
<proteinExistence type="inferred from homology"/>
<dbReference type="SUPFAM" id="SSF81345">
    <property type="entry name" value="ABC transporter involved in vitamin B12 uptake, BtuC"/>
    <property type="match status" value="1"/>
</dbReference>
<keyword evidence="10" id="KW-1185">Reference proteome</keyword>
<organism evidence="9 10">
    <name type="scientific">Reinekea blandensis MED297</name>
    <dbReference type="NCBI Taxonomy" id="314283"/>
    <lineage>
        <taxon>Bacteria</taxon>
        <taxon>Pseudomonadati</taxon>
        <taxon>Pseudomonadota</taxon>
        <taxon>Gammaproteobacteria</taxon>
        <taxon>Oceanospirillales</taxon>
        <taxon>Saccharospirillaceae</taxon>
        <taxon>Reinekea</taxon>
    </lineage>
</organism>
<comment type="caution">
    <text evidence="9">The sequence shown here is derived from an EMBL/GenBank/DDBJ whole genome shotgun (WGS) entry which is preliminary data.</text>
</comment>
<dbReference type="Pfam" id="PF01032">
    <property type="entry name" value="FecCD"/>
    <property type="match status" value="1"/>
</dbReference>
<evidence type="ECO:0000256" key="6">
    <source>
        <dbReference type="ARBA" id="ARBA00022989"/>
    </source>
</evidence>
<dbReference type="HOGENOM" id="CLU_013016_0_3_6"/>
<feature type="transmembrane region" description="Helical" evidence="8">
    <location>
        <begin position="124"/>
        <end position="143"/>
    </location>
</feature>
<dbReference type="PANTHER" id="PTHR30472:SF25">
    <property type="entry name" value="ABC TRANSPORTER PERMEASE PROTEIN MJ0876-RELATED"/>
    <property type="match status" value="1"/>
</dbReference>
<dbReference type="AlphaFoldDB" id="A4BG00"/>
<protein>
    <submittedName>
        <fullName evidence="9">Hemin ABC transporter, permease protein</fullName>
    </submittedName>
</protein>
<keyword evidence="4" id="KW-1003">Cell membrane</keyword>
<feature type="transmembrane region" description="Helical" evidence="8">
    <location>
        <begin position="155"/>
        <end position="178"/>
    </location>
</feature>
<evidence type="ECO:0000256" key="2">
    <source>
        <dbReference type="ARBA" id="ARBA00007935"/>
    </source>
</evidence>
<evidence type="ECO:0000256" key="1">
    <source>
        <dbReference type="ARBA" id="ARBA00004651"/>
    </source>
</evidence>
<evidence type="ECO:0000313" key="9">
    <source>
        <dbReference type="EMBL" id="EAR09018.1"/>
    </source>
</evidence>
<dbReference type="CDD" id="cd06550">
    <property type="entry name" value="TM_ABC_iron-siderophores_like"/>
    <property type="match status" value="1"/>
</dbReference>
<dbReference type="PANTHER" id="PTHR30472">
    <property type="entry name" value="FERRIC ENTEROBACTIN TRANSPORT SYSTEM PERMEASE PROTEIN"/>
    <property type="match status" value="1"/>
</dbReference>
<keyword evidence="5 8" id="KW-0812">Transmembrane</keyword>
<dbReference type="EMBL" id="AAOE01000014">
    <property type="protein sequence ID" value="EAR09018.1"/>
    <property type="molecule type" value="Genomic_DNA"/>
</dbReference>
<keyword evidence="3" id="KW-0813">Transport</keyword>
<evidence type="ECO:0000313" key="10">
    <source>
        <dbReference type="Proteomes" id="UP000005953"/>
    </source>
</evidence>
<evidence type="ECO:0000256" key="8">
    <source>
        <dbReference type="SAM" id="Phobius"/>
    </source>
</evidence>
<gene>
    <name evidence="9" type="ORF">MED297_03977</name>
</gene>
<dbReference type="OrthoDB" id="9055647at2"/>
<dbReference type="InterPro" id="IPR037294">
    <property type="entry name" value="ABC_BtuC-like"/>
</dbReference>
<feature type="transmembrane region" description="Helical" evidence="8">
    <location>
        <begin position="198"/>
        <end position="217"/>
    </location>
</feature>
<feature type="transmembrane region" description="Helical" evidence="8">
    <location>
        <begin position="287"/>
        <end position="306"/>
    </location>
</feature>
<sequence>MKRTVSHSQLYPALIVVLILSAGLSVTRGAMTLPAGQSLLAIWDGIWGSSLTSLKSFQQAVVWELRMPRTLLAMAIGALLSVCGAITQGLFRNPLADPGIIGVSTGAGLGAALSIVLLPMSVAAVATPIAAFLGGLLTTLLVYRLAQSSQGTSVVILLLAGVAIAAFAGAAIGFLTYIADDQTLRDLSLWGMGTLNGASFPLAGLALATLVITLVAAQRDAGQLNALLIGEPEARHTGIDVERLKLRMIVVAAIGVGVSVSITGVIGFLGLVVPHLVRMLVGPDHRILLPLSALLGAGLLMMADVAARILMAPAELPVGLMTALIGAPFFTVLLIKQRRHLL</sequence>
<comment type="similarity">
    <text evidence="2">Belongs to the binding-protein-dependent transport system permease family. FecCD subfamily.</text>
</comment>
<evidence type="ECO:0000256" key="7">
    <source>
        <dbReference type="ARBA" id="ARBA00023136"/>
    </source>
</evidence>
<feature type="transmembrane region" description="Helical" evidence="8">
    <location>
        <begin position="249"/>
        <end position="275"/>
    </location>
</feature>
<dbReference type="InterPro" id="IPR000522">
    <property type="entry name" value="ABC_transptr_permease_BtuC"/>
</dbReference>
<dbReference type="GO" id="GO:0022857">
    <property type="term" value="F:transmembrane transporter activity"/>
    <property type="evidence" value="ECO:0007669"/>
    <property type="project" value="InterPro"/>
</dbReference>
<dbReference type="RefSeq" id="WP_008047625.1">
    <property type="nucleotide sequence ID" value="NZ_CH724154.1"/>
</dbReference>
<dbReference type="STRING" id="314283.MED297_03977"/>
<comment type="subcellular location">
    <subcellularLocation>
        <location evidence="1">Cell membrane</location>
        <topology evidence="1">Multi-pass membrane protein</topology>
    </subcellularLocation>
</comment>
<dbReference type="Gene3D" id="1.10.3470.10">
    <property type="entry name" value="ABC transporter involved in vitamin B12 uptake, BtuC"/>
    <property type="match status" value="1"/>
</dbReference>
<keyword evidence="6 8" id="KW-1133">Transmembrane helix</keyword>
<reference evidence="9 10" key="1">
    <citation type="submission" date="2006-02" db="EMBL/GenBank/DDBJ databases">
        <authorList>
            <person name="Pinhassi J."/>
            <person name="Pedros-Alio C."/>
            <person name="Ferriera S."/>
            <person name="Johnson J."/>
            <person name="Kravitz S."/>
            <person name="Halpern A."/>
            <person name="Remington K."/>
            <person name="Beeson K."/>
            <person name="Tran B."/>
            <person name="Rogers Y.-H."/>
            <person name="Friedman R."/>
            <person name="Venter J.C."/>
        </authorList>
    </citation>
    <scope>NUCLEOTIDE SEQUENCE [LARGE SCALE GENOMIC DNA]</scope>
    <source>
        <strain evidence="9 10">MED297</strain>
    </source>
</reference>
<feature type="transmembrane region" description="Helical" evidence="8">
    <location>
        <begin position="318"/>
        <end position="335"/>
    </location>
</feature>
<dbReference type="Proteomes" id="UP000005953">
    <property type="component" value="Unassembled WGS sequence"/>
</dbReference>
<accession>A4BG00</accession>
<evidence type="ECO:0000256" key="5">
    <source>
        <dbReference type="ARBA" id="ARBA00022692"/>
    </source>
</evidence>
<feature type="transmembrane region" description="Helical" evidence="8">
    <location>
        <begin position="71"/>
        <end position="91"/>
    </location>
</feature>
<evidence type="ECO:0000256" key="4">
    <source>
        <dbReference type="ARBA" id="ARBA00022475"/>
    </source>
</evidence>